<name>A0A6A6ESE5_9PEZI</name>
<evidence type="ECO:0000256" key="1">
    <source>
        <dbReference type="SAM" id="MobiDB-lite"/>
    </source>
</evidence>
<feature type="region of interest" description="Disordered" evidence="1">
    <location>
        <begin position="1"/>
        <end position="25"/>
    </location>
</feature>
<evidence type="ECO:0000313" key="3">
    <source>
        <dbReference type="Proteomes" id="UP000800200"/>
    </source>
</evidence>
<keyword evidence="3" id="KW-1185">Reference proteome</keyword>
<dbReference type="Proteomes" id="UP000800200">
    <property type="component" value="Unassembled WGS sequence"/>
</dbReference>
<gene>
    <name evidence="2" type="ORF">K469DRAFT_801261</name>
</gene>
<dbReference type="AlphaFoldDB" id="A0A6A6ESE5"/>
<feature type="compositionally biased region" description="Low complexity" evidence="1">
    <location>
        <begin position="151"/>
        <end position="165"/>
    </location>
</feature>
<protein>
    <submittedName>
        <fullName evidence="2">Uncharacterized protein</fullName>
    </submittedName>
</protein>
<accession>A0A6A6ESE5</accession>
<organism evidence="2 3">
    <name type="scientific">Zopfia rhizophila CBS 207.26</name>
    <dbReference type="NCBI Taxonomy" id="1314779"/>
    <lineage>
        <taxon>Eukaryota</taxon>
        <taxon>Fungi</taxon>
        <taxon>Dikarya</taxon>
        <taxon>Ascomycota</taxon>
        <taxon>Pezizomycotina</taxon>
        <taxon>Dothideomycetes</taxon>
        <taxon>Dothideomycetes incertae sedis</taxon>
        <taxon>Zopfiaceae</taxon>
        <taxon>Zopfia</taxon>
    </lineage>
</organism>
<proteinExistence type="predicted"/>
<feature type="region of interest" description="Disordered" evidence="1">
    <location>
        <begin position="146"/>
        <end position="254"/>
    </location>
</feature>
<feature type="compositionally biased region" description="Basic residues" evidence="1">
    <location>
        <begin position="1"/>
        <end position="10"/>
    </location>
</feature>
<evidence type="ECO:0000313" key="2">
    <source>
        <dbReference type="EMBL" id="KAF2192816.1"/>
    </source>
</evidence>
<feature type="compositionally biased region" description="Polar residues" evidence="1">
    <location>
        <begin position="210"/>
        <end position="226"/>
    </location>
</feature>
<dbReference type="EMBL" id="ML994615">
    <property type="protein sequence ID" value="KAF2192816.1"/>
    <property type="molecule type" value="Genomic_DNA"/>
</dbReference>
<reference evidence="2" key="1">
    <citation type="journal article" date="2020" name="Stud. Mycol.">
        <title>101 Dothideomycetes genomes: a test case for predicting lifestyles and emergence of pathogens.</title>
        <authorList>
            <person name="Haridas S."/>
            <person name="Albert R."/>
            <person name="Binder M."/>
            <person name="Bloem J."/>
            <person name="Labutti K."/>
            <person name="Salamov A."/>
            <person name="Andreopoulos B."/>
            <person name="Baker S."/>
            <person name="Barry K."/>
            <person name="Bills G."/>
            <person name="Bluhm B."/>
            <person name="Cannon C."/>
            <person name="Castanera R."/>
            <person name="Culley D."/>
            <person name="Daum C."/>
            <person name="Ezra D."/>
            <person name="Gonzalez J."/>
            <person name="Henrissat B."/>
            <person name="Kuo A."/>
            <person name="Liang C."/>
            <person name="Lipzen A."/>
            <person name="Lutzoni F."/>
            <person name="Magnuson J."/>
            <person name="Mondo S."/>
            <person name="Nolan M."/>
            <person name="Ohm R."/>
            <person name="Pangilinan J."/>
            <person name="Park H.-J."/>
            <person name="Ramirez L."/>
            <person name="Alfaro M."/>
            <person name="Sun H."/>
            <person name="Tritt A."/>
            <person name="Yoshinaga Y."/>
            <person name="Zwiers L.-H."/>
            <person name="Turgeon B."/>
            <person name="Goodwin S."/>
            <person name="Spatafora J."/>
            <person name="Crous P."/>
            <person name="Grigoriev I."/>
        </authorList>
    </citation>
    <scope>NUCLEOTIDE SEQUENCE</scope>
    <source>
        <strain evidence="2">CBS 207.26</strain>
    </source>
</reference>
<sequence>MLTALRRKLRPVGTPKGPGNRTRWTKEQEDWIVARMSNEEADGDRRLKQIEDRQLASEFDAKFNVGRTVKSIIHKKAKLSRAHAEIKIQKKPKRYTQEEKSFIIKYKQAGKALEQMITDFQQKFGSEHTNDGLQIKWYRFTKAQPGRTAISRKGQSKKSASSGSATDQIPVNKESTSTRGTRKRKRAVAGGNEQSDAGSRQDNAEVARPSEQTIQNATANEQTGKSTRSRQVKKDSADGEPTVPRQSKRLKRIG</sequence>
<feature type="compositionally biased region" description="Polar residues" evidence="1">
    <location>
        <begin position="192"/>
        <end position="201"/>
    </location>
</feature>